<dbReference type="EMBL" id="CP133838">
    <property type="protein sequence ID" value="WMY72495.1"/>
    <property type="molecule type" value="Genomic_DNA"/>
</dbReference>
<protein>
    <submittedName>
        <fullName evidence="1">Uncharacterized protein</fullName>
    </submittedName>
</protein>
<gene>
    <name evidence="1" type="ORF">RHD99_13470</name>
</gene>
<keyword evidence="2" id="KW-1185">Reference proteome</keyword>
<sequence length="55" mass="6284">MRRMIFEHRLQYALTYYGNMADATSCPVPGPTGNQTEPFVRKRLLWIRIPSGGSV</sequence>
<organism evidence="1 2">
    <name type="scientific">Buttiauxella selenatireducens</name>
    <dbReference type="NCBI Taxonomy" id="3073902"/>
    <lineage>
        <taxon>Bacteria</taxon>
        <taxon>Pseudomonadati</taxon>
        <taxon>Pseudomonadota</taxon>
        <taxon>Gammaproteobacteria</taxon>
        <taxon>Enterobacterales</taxon>
        <taxon>Enterobacteriaceae</taxon>
        <taxon>Buttiauxella</taxon>
    </lineage>
</organism>
<proteinExistence type="predicted"/>
<reference evidence="1 2" key="1">
    <citation type="submission" date="2023-09" db="EMBL/GenBank/DDBJ databases">
        <title>Buttiauxella selenatireducens sp. nov., isolated from the rhizosphere of Cardamine hupingshanesis.</title>
        <authorList>
            <person name="Zhang S."/>
            <person name="Xu Z."/>
            <person name="Wang H."/>
            <person name="Guo Y."/>
        </authorList>
    </citation>
    <scope>NUCLEOTIDE SEQUENCE [LARGE SCALE GENOMIC DNA]</scope>
    <source>
        <strain evidence="1 2">R73</strain>
    </source>
</reference>
<accession>A0ABY9S6B6</accession>
<dbReference type="Proteomes" id="UP001246690">
    <property type="component" value="Chromosome"/>
</dbReference>
<name>A0ABY9S6B6_9ENTR</name>
<evidence type="ECO:0000313" key="2">
    <source>
        <dbReference type="Proteomes" id="UP001246690"/>
    </source>
</evidence>
<evidence type="ECO:0000313" key="1">
    <source>
        <dbReference type="EMBL" id="WMY72495.1"/>
    </source>
</evidence>
<dbReference type="RefSeq" id="WP_309874427.1">
    <property type="nucleotide sequence ID" value="NZ_CP133838.1"/>
</dbReference>